<dbReference type="SUPFAM" id="SSF51182">
    <property type="entry name" value="RmlC-like cupins"/>
    <property type="match status" value="1"/>
</dbReference>
<sequence>MNLINLVEVQILGDERGHLNVLEANRNIPFDIRRVYYLTGTQPGVARGFHAHKELEQMAVCVAGSCRMIMDDGRRSEEVILDSPAKVLHVGKMVWHEMHDFTEDCVLLVLANDYYDESDYIRSYEQFLQAVGSA</sequence>
<feature type="domain" description="Sugar 3,4-ketoisomerase QdtA cupin" evidence="1">
    <location>
        <begin position="5"/>
        <end position="131"/>
    </location>
</feature>
<reference evidence="2 3" key="1">
    <citation type="submission" date="2016-10" db="EMBL/GenBank/DDBJ databases">
        <title>Genome Sequence of Pseudomonas putida GM4FR.</title>
        <authorList>
            <person name="Poehlein A."/>
            <person name="Wemheuer F."/>
            <person name="Hollensteiner J."/>
            <person name="Wemheuer B."/>
        </authorList>
    </citation>
    <scope>NUCLEOTIDE SEQUENCE [LARGE SCALE GENOMIC DNA]</scope>
    <source>
        <strain evidence="2 3">GM4FR</strain>
    </source>
</reference>
<dbReference type="Pfam" id="PF05523">
    <property type="entry name" value="FdtA"/>
    <property type="match status" value="1"/>
</dbReference>
<protein>
    <submittedName>
        <fullName evidence="2">TDP-4-oxo-6-deoxy-alpha-D-glucose-3, 4-oxoisomerase</fullName>
        <ecNumber evidence="2">5.3.2.3</ecNumber>
    </submittedName>
</protein>
<evidence type="ECO:0000259" key="1">
    <source>
        <dbReference type="Pfam" id="PF05523"/>
    </source>
</evidence>
<gene>
    <name evidence="2" type="primary">fdtA</name>
    <name evidence="2" type="ORF">PSEMO_29810</name>
</gene>
<evidence type="ECO:0000313" key="2">
    <source>
        <dbReference type="EMBL" id="OLS62079.1"/>
    </source>
</evidence>
<organism evidence="2 3">
    <name type="scientific">Pseudomonas putida</name>
    <name type="common">Arthrobacter siderocapsulatus</name>
    <dbReference type="NCBI Taxonomy" id="303"/>
    <lineage>
        <taxon>Bacteria</taxon>
        <taxon>Pseudomonadati</taxon>
        <taxon>Pseudomonadota</taxon>
        <taxon>Gammaproteobacteria</taxon>
        <taxon>Pseudomonadales</taxon>
        <taxon>Pseudomonadaceae</taxon>
        <taxon>Pseudomonas</taxon>
    </lineage>
</organism>
<dbReference type="Proteomes" id="UP000186736">
    <property type="component" value="Unassembled WGS sequence"/>
</dbReference>
<keyword evidence="2" id="KW-0413">Isomerase</keyword>
<accession>A0A1Q9R3V0</accession>
<dbReference type="OrthoDB" id="9800846at2"/>
<proteinExistence type="predicted"/>
<dbReference type="InterPro" id="IPR008894">
    <property type="entry name" value="QdtA_cupin_dom"/>
</dbReference>
<dbReference type="AlphaFoldDB" id="A0A1Q9R3V0"/>
<dbReference type="EC" id="5.3.2.3" evidence="2"/>
<evidence type="ECO:0000313" key="3">
    <source>
        <dbReference type="Proteomes" id="UP000186736"/>
    </source>
</evidence>
<dbReference type="Gene3D" id="2.60.120.10">
    <property type="entry name" value="Jelly Rolls"/>
    <property type="match status" value="1"/>
</dbReference>
<name>A0A1Q9R3V0_PSEPU</name>
<dbReference type="GO" id="GO:0016853">
    <property type="term" value="F:isomerase activity"/>
    <property type="evidence" value="ECO:0007669"/>
    <property type="project" value="UniProtKB-KW"/>
</dbReference>
<dbReference type="InterPro" id="IPR014710">
    <property type="entry name" value="RmlC-like_jellyroll"/>
</dbReference>
<dbReference type="EMBL" id="MKZO01000025">
    <property type="protein sequence ID" value="OLS62079.1"/>
    <property type="molecule type" value="Genomic_DNA"/>
</dbReference>
<dbReference type="InterPro" id="IPR011051">
    <property type="entry name" value="RmlC_Cupin_sf"/>
</dbReference>
<dbReference type="RefSeq" id="WP_075803803.1">
    <property type="nucleotide sequence ID" value="NZ_MKZO01000025.1"/>
</dbReference>
<dbReference type="CDD" id="cd20292">
    <property type="entry name" value="cupin_QdtA-like"/>
    <property type="match status" value="1"/>
</dbReference>
<comment type="caution">
    <text evidence="2">The sequence shown here is derived from an EMBL/GenBank/DDBJ whole genome shotgun (WGS) entry which is preliminary data.</text>
</comment>